<feature type="region of interest" description="Disordered" evidence="1">
    <location>
        <begin position="1"/>
        <end position="85"/>
    </location>
</feature>
<reference evidence="3" key="1">
    <citation type="submission" date="2019-04" db="EMBL/GenBank/DDBJ databases">
        <title>Friends and foes A comparative genomics study of 23 Aspergillus species from section Flavi.</title>
        <authorList>
            <consortium name="DOE Joint Genome Institute"/>
            <person name="Kjaerbolling I."/>
            <person name="Vesth T."/>
            <person name="Frisvad J.C."/>
            <person name="Nybo J.L."/>
            <person name="Theobald S."/>
            <person name="Kildgaard S."/>
            <person name="Isbrandt T."/>
            <person name="Kuo A."/>
            <person name="Sato A."/>
            <person name="Lyhne E.K."/>
            <person name="Kogle M.E."/>
            <person name="Wiebenga A."/>
            <person name="Kun R.S."/>
            <person name="Lubbers R.J."/>
            <person name="Makela M.R."/>
            <person name="Barry K."/>
            <person name="Chovatia M."/>
            <person name="Clum A."/>
            <person name="Daum C."/>
            <person name="Haridas S."/>
            <person name="He G."/>
            <person name="LaButti K."/>
            <person name="Lipzen A."/>
            <person name="Mondo S."/>
            <person name="Riley R."/>
            <person name="Salamov A."/>
            <person name="Simmons B.A."/>
            <person name="Magnuson J.K."/>
            <person name="Henrissat B."/>
            <person name="Mortensen U.H."/>
            <person name="Larsen T.O."/>
            <person name="Devries R.P."/>
            <person name="Grigoriev I.V."/>
            <person name="Machida M."/>
            <person name="Baker S.E."/>
            <person name="Andersen M.R."/>
        </authorList>
    </citation>
    <scope>NUCLEOTIDE SEQUENCE [LARGE SCALE GENOMIC DNA]</scope>
    <source>
        <strain evidence="3">CBS 121.62</strain>
    </source>
</reference>
<gene>
    <name evidence="3" type="ORF">BDV35DRAFT_353157</name>
</gene>
<keyword evidence="2" id="KW-1133">Transmembrane helix</keyword>
<protein>
    <submittedName>
        <fullName evidence="3">Uncharacterized protein</fullName>
    </submittedName>
</protein>
<proteinExistence type="predicted"/>
<dbReference type="EMBL" id="ML734596">
    <property type="protein sequence ID" value="KAB8246766.1"/>
    <property type="molecule type" value="Genomic_DNA"/>
</dbReference>
<feature type="compositionally biased region" description="Basic and acidic residues" evidence="1">
    <location>
        <begin position="12"/>
        <end position="33"/>
    </location>
</feature>
<evidence type="ECO:0000256" key="1">
    <source>
        <dbReference type="SAM" id="MobiDB-lite"/>
    </source>
</evidence>
<accession>A0A5N6GWP2</accession>
<feature type="compositionally biased region" description="Polar residues" evidence="1">
    <location>
        <begin position="75"/>
        <end position="85"/>
    </location>
</feature>
<organism evidence="3">
    <name type="scientific">Aspergillus flavus</name>
    <dbReference type="NCBI Taxonomy" id="5059"/>
    <lineage>
        <taxon>Eukaryota</taxon>
        <taxon>Fungi</taxon>
        <taxon>Dikarya</taxon>
        <taxon>Ascomycota</taxon>
        <taxon>Pezizomycotina</taxon>
        <taxon>Eurotiomycetes</taxon>
        <taxon>Eurotiomycetidae</taxon>
        <taxon>Eurotiales</taxon>
        <taxon>Aspergillaceae</taxon>
        <taxon>Aspergillus</taxon>
        <taxon>Aspergillus subgen. Circumdati</taxon>
    </lineage>
</organism>
<evidence type="ECO:0000256" key="2">
    <source>
        <dbReference type="SAM" id="Phobius"/>
    </source>
</evidence>
<dbReference type="AlphaFoldDB" id="A0A5N6GWP2"/>
<sequence>MSPGPQPSKWLQRPETDYERWLRKQDEHFKPGDRPIYGPDMEGTNDMYETGRDKDADKSLSNSQKEPTPHGHFTGQRNMPSLSSTSLLPQFNNYAIIGTLLVSIVLTVAILKSAKAFRKRRRRGGVMLLSENPGNR</sequence>
<keyword evidence="2" id="KW-0812">Transmembrane</keyword>
<feature type="compositionally biased region" description="Basic and acidic residues" evidence="1">
    <location>
        <begin position="49"/>
        <end position="58"/>
    </location>
</feature>
<feature type="transmembrane region" description="Helical" evidence="2">
    <location>
        <begin position="94"/>
        <end position="114"/>
    </location>
</feature>
<evidence type="ECO:0000313" key="3">
    <source>
        <dbReference type="EMBL" id="KAB8246766.1"/>
    </source>
</evidence>
<keyword evidence="2" id="KW-0472">Membrane</keyword>
<dbReference type="Proteomes" id="UP000325434">
    <property type="component" value="Unassembled WGS sequence"/>
</dbReference>
<name>A0A5N6GWP2_ASPFL</name>